<reference evidence="3 4" key="1">
    <citation type="submission" date="2019-10" db="EMBL/GenBank/DDBJ databases">
        <title>Assembly and Annotation for the nematode Trichostrongylus colubriformis.</title>
        <authorList>
            <person name="Martin J."/>
        </authorList>
    </citation>
    <scope>NUCLEOTIDE SEQUENCE [LARGE SCALE GENOMIC DNA]</scope>
    <source>
        <strain evidence="3">G859</strain>
        <tissue evidence="3">Whole worm</tissue>
    </source>
</reference>
<evidence type="ECO:0000313" key="3">
    <source>
        <dbReference type="EMBL" id="KAK5978954.1"/>
    </source>
</evidence>
<sequence>MKTLLLSSALFCVFLTCSALYALDTAYEWPDLGSPEHKTCLRLVQDTKEACRLMELYHSGLAMKICEHAKIITDMLEKGEKPEEICRWMGFE</sequence>
<evidence type="ECO:0000313" key="4">
    <source>
        <dbReference type="Proteomes" id="UP001331761"/>
    </source>
</evidence>
<feature type="signal peptide" evidence="1">
    <location>
        <begin position="1"/>
        <end position="19"/>
    </location>
</feature>
<name>A0AAN8FLI4_TRICO</name>
<evidence type="ECO:0000256" key="1">
    <source>
        <dbReference type="SAM" id="SignalP"/>
    </source>
</evidence>
<evidence type="ECO:0000313" key="2">
    <source>
        <dbReference type="EMBL" id="KAK5964857.1"/>
    </source>
</evidence>
<accession>A0AAN8FLI4</accession>
<dbReference type="EMBL" id="WIXE01025272">
    <property type="protein sequence ID" value="KAK5964857.1"/>
    <property type="molecule type" value="Genomic_DNA"/>
</dbReference>
<comment type="caution">
    <text evidence="3">The sequence shown here is derived from an EMBL/GenBank/DDBJ whole genome shotgun (WGS) entry which is preliminary data.</text>
</comment>
<keyword evidence="4" id="KW-1185">Reference proteome</keyword>
<protein>
    <submittedName>
        <fullName evidence="3">Uncharacterized protein</fullName>
    </submittedName>
</protein>
<organism evidence="3 4">
    <name type="scientific">Trichostrongylus colubriformis</name>
    <name type="common">Black scour worm</name>
    <dbReference type="NCBI Taxonomy" id="6319"/>
    <lineage>
        <taxon>Eukaryota</taxon>
        <taxon>Metazoa</taxon>
        <taxon>Ecdysozoa</taxon>
        <taxon>Nematoda</taxon>
        <taxon>Chromadorea</taxon>
        <taxon>Rhabditida</taxon>
        <taxon>Rhabditina</taxon>
        <taxon>Rhabditomorpha</taxon>
        <taxon>Strongyloidea</taxon>
        <taxon>Trichostrongylidae</taxon>
        <taxon>Trichostrongylus</taxon>
    </lineage>
</organism>
<dbReference type="EMBL" id="WIXE01008821">
    <property type="protein sequence ID" value="KAK5978954.1"/>
    <property type="molecule type" value="Genomic_DNA"/>
</dbReference>
<dbReference type="Proteomes" id="UP001331761">
    <property type="component" value="Unassembled WGS sequence"/>
</dbReference>
<dbReference type="AlphaFoldDB" id="A0AAN8FLI4"/>
<gene>
    <name evidence="3" type="ORF">GCK32_004703</name>
    <name evidence="2" type="ORF">GCK32_009504</name>
</gene>
<keyword evidence="1" id="KW-0732">Signal</keyword>
<feature type="chain" id="PRO_5044710852" evidence="1">
    <location>
        <begin position="20"/>
        <end position="92"/>
    </location>
</feature>
<proteinExistence type="predicted"/>